<accession>A0A7K0CAX8</accession>
<dbReference type="EMBL" id="WEGJ01000001">
    <property type="protein sequence ID" value="MQY09934.1"/>
    <property type="molecule type" value="Genomic_DNA"/>
</dbReference>
<dbReference type="InterPro" id="IPR036661">
    <property type="entry name" value="Luciferase-like_sf"/>
</dbReference>
<dbReference type="GO" id="GO:0005829">
    <property type="term" value="C:cytosol"/>
    <property type="evidence" value="ECO:0007669"/>
    <property type="project" value="TreeGrafter"/>
</dbReference>
<organism evidence="5 6">
    <name type="scientific">Streptomyces smaragdinus</name>
    <dbReference type="NCBI Taxonomy" id="2585196"/>
    <lineage>
        <taxon>Bacteria</taxon>
        <taxon>Bacillati</taxon>
        <taxon>Actinomycetota</taxon>
        <taxon>Actinomycetes</taxon>
        <taxon>Kitasatosporales</taxon>
        <taxon>Streptomycetaceae</taxon>
        <taxon>Streptomyces</taxon>
    </lineage>
</organism>
<feature type="domain" description="Luciferase-like" evidence="4">
    <location>
        <begin position="17"/>
        <end position="303"/>
    </location>
</feature>
<dbReference type="InterPro" id="IPR050766">
    <property type="entry name" value="Bact_Lucif_Oxidored"/>
</dbReference>
<comment type="caution">
    <text evidence="5">The sequence shown here is derived from an EMBL/GenBank/DDBJ whole genome shotgun (WGS) entry which is preliminary data.</text>
</comment>
<dbReference type="GO" id="GO:0016705">
    <property type="term" value="F:oxidoreductase activity, acting on paired donors, with incorporation or reduction of molecular oxygen"/>
    <property type="evidence" value="ECO:0007669"/>
    <property type="project" value="InterPro"/>
</dbReference>
<dbReference type="InterPro" id="IPR011251">
    <property type="entry name" value="Luciferase-like_dom"/>
</dbReference>
<feature type="region of interest" description="Disordered" evidence="3">
    <location>
        <begin position="286"/>
        <end position="317"/>
    </location>
</feature>
<gene>
    <name evidence="5" type="ORF">SRB5_00370</name>
</gene>
<proteinExistence type="predicted"/>
<dbReference type="AlphaFoldDB" id="A0A7K0CAX8"/>
<name>A0A7K0CAX8_9ACTN</name>
<feature type="region of interest" description="Disordered" evidence="3">
    <location>
        <begin position="366"/>
        <end position="402"/>
    </location>
</feature>
<dbReference type="PANTHER" id="PTHR30137">
    <property type="entry name" value="LUCIFERASE-LIKE MONOOXYGENASE"/>
    <property type="match status" value="1"/>
</dbReference>
<keyword evidence="1" id="KW-0560">Oxidoreductase</keyword>
<sequence length="475" mass="50520">MSDTTGTTAEPAQPSFEFGHMTFVEMTADPRTGKLPSAHRRARETIEQARLADQVGLDLFAVGEHHRTDFVGSAPAMVLAAAAEATENIRLTSSVTVLGSEDPVRVWEQFATLDQFSGGRAEIITGRGSYTESFPLFGYDLADYADLFREKLDLLLKIRADNPLTWSGGRFRPPLQASDIGPRAFQAELPIWVGVGGTVASAIGTGRLGLPMAMALLTGHITQHRQTLDMYRAAAEEAGHDPATLRTSINLHGYIGSTSQGARDTMYPYFARVGPRGLCRELDHDRAAGGQGRTQRTDGEDDRGVPGRDDADHSPGLGMGVEVASGGDFGGTAGVLHPGARGGVPQPLRGLADLPPRLVPEPAVLPGEHRRDRGHPGLEGVGQAIDGTGAHRTGPTPRCGRERLGRCLHGGPGIRLAGVVEGADDRARRRVDRLADPVVLRPLAADPLSGGVLVVLRHGVCLSSSGRHQPARTHR</sequence>
<keyword evidence="6" id="KW-1185">Reference proteome</keyword>
<dbReference type="PANTHER" id="PTHR30137:SF8">
    <property type="entry name" value="BLR5498 PROTEIN"/>
    <property type="match status" value="1"/>
</dbReference>
<dbReference type="Pfam" id="PF00296">
    <property type="entry name" value="Bac_luciferase"/>
    <property type="match status" value="1"/>
</dbReference>
<evidence type="ECO:0000259" key="4">
    <source>
        <dbReference type="Pfam" id="PF00296"/>
    </source>
</evidence>
<evidence type="ECO:0000256" key="1">
    <source>
        <dbReference type="ARBA" id="ARBA00023002"/>
    </source>
</evidence>
<protein>
    <recommendedName>
        <fullName evidence="4">Luciferase-like domain-containing protein</fullName>
    </recommendedName>
</protein>
<feature type="compositionally biased region" description="Basic and acidic residues" evidence="3">
    <location>
        <begin position="295"/>
        <end position="313"/>
    </location>
</feature>
<keyword evidence="2" id="KW-0503">Monooxygenase</keyword>
<feature type="compositionally biased region" description="Basic and acidic residues" evidence="3">
    <location>
        <begin position="367"/>
        <end position="376"/>
    </location>
</feature>
<evidence type="ECO:0000313" key="5">
    <source>
        <dbReference type="EMBL" id="MQY09934.1"/>
    </source>
</evidence>
<reference evidence="5 6" key="1">
    <citation type="submission" date="2019-10" db="EMBL/GenBank/DDBJ databases">
        <title>Streptomyces smaragdinus sp. nov. and Streptomyces fabii sp. nov., isolated from the gut of fungus growing-termite Macrotermes natalensis.</title>
        <authorList>
            <person name="Schwitalla J."/>
            <person name="Benndorf R."/>
            <person name="Martin K."/>
            <person name="De Beer W."/>
            <person name="Kaster A.-K."/>
            <person name="Vollmers J."/>
            <person name="Poulsen M."/>
            <person name="Beemelmanns C."/>
        </authorList>
    </citation>
    <scope>NUCLEOTIDE SEQUENCE [LARGE SCALE GENOMIC DNA]</scope>
    <source>
        <strain evidence="5 6">RB5</strain>
    </source>
</reference>
<dbReference type="Proteomes" id="UP000466345">
    <property type="component" value="Unassembled WGS sequence"/>
</dbReference>
<evidence type="ECO:0000256" key="2">
    <source>
        <dbReference type="ARBA" id="ARBA00023033"/>
    </source>
</evidence>
<evidence type="ECO:0000256" key="3">
    <source>
        <dbReference type="SAM" id="MobiDB-lite"/>
    </source>
</evidence>
<dbReference type="SUPFAM" id="SSF51679">
    <property type="entry name" value="Bacterial luciferase-like"/>
    <property type="match status" value="1"/>
</dbReference>
<dbReference type="Gene3D" id="3.20.20.30">
    <property type="entry name" value="Luciferase-like domain"/>
    <property type="match status" value="1"/>
</dbReference>
<evidence type="ECO:0000313" key="6">
    <source>
        <dbReference type="Proteomes" id="UP000466345"/>
    </source>
</evidence>
<dbReference type="GO" id="GO:0004497">
    <property type="term" value="F:monooxygenase activity"/>
    <property type="evidence" value="ECO:0007669"/>
    <property type="project" value="UniProtKB-KW"/>
</dbReference>